<reference evidence="2" key="2">
    <citation type="submission" date="2021-04" db="EMBL/GenBank/DDBJ databases">
        <authorList>
            <person name="Gilroy R."/>
        </authorList>
    </citation>
    <scope>NUCLEOTIDE SEQUENCE</scope>
    <source>
        <strain evidence="2">CHK160-9182</strain>
    </source>
</reference>
<comment type="caution">
    <text evidence="2">The sequence shown here is derived from an EMBL/GenBank/DDBJ whole genome shotgun (WGS) entry which is preliminary data.</text>
</comment>
<name>A0A9D1TV14_9GAMM</name>
<dbReference type="EMBL" id="DXHP01000176">
    <property type="protein sequence ID" value="HIW07250.1"/>
    <property type="molecule type" value="Genomic_DNA"/>
</dbReference>
<reference evidence="2" key="1">
    <citation type="journal article" date="2021" name="PeerJ">
        <title>Extensive microbial diversity within the chicken gut microbiome revealed by metagenomics and culture.</title>
        <authorList>
            <person name="Gilroy R."/>
            <person name="Ravi A."/>
            <person name="Getino M."/>
            <person name="Pursley I."/>
            <person name="Horton D.L."/>
            <person name="Alikhan N.F."/>
            <person name="Baker D."/>
            <person name="Gharbi K."/>
            <person name="Hall N."/>
            <person name="Watson M."/>
            <person name="Adriaenssens E.M."/>
            <person name="Foster-Nyarko E."/>
            <person name="Jarju S."/>
            <person name="Secka A."/>
            <person name="Antonio M."/>
            <person name="Oren A."/>
            <person name="Chaudhuri R.R."/>
            <person name="La Ragione R."/>
            <person name="Hildebrand F."/>
            <person name="Pallen M.J."/>
        </authorList>
    </citation>
    <scope>NUCLEOTIDE SEQUENCE</scope>
    <source>
        <strain evidence="2">CHK160-9182</strain>
    </source>
</reference>
<evidence type="ECO:0008006" key="4">
    <source>
        <dbReference type="Google" id="ProtNLM"/>
    </source>
</evidence>
<sequence length="217" mass="24841">MIQRLLLLFTLTFVSLSLQAETLPQKIKLNFTGPFQVPASMTFTHDDQQYKLDTTVHIPFKNMQFISQGLVKNNRLITQSFEDIRSGKPYAYANFDTQNKTIHYGRAGQKNNAKMTALAQDFFTTAWQATLNQAPLTEKVQTTNGKKVYQRPPFVKNGTEEGYINGQKTPITLYVSGEGDDRVELGLSSEHYYLPAFIAYYEKGKRYELKLKSYKIP</sequence>
<accession>A0A9D1TV14</accession>
<protein>
    <recommendedName>
        <fullName evidence="4">DUF3108 domain-containing protein</fullName>
    </recommendedName>
</protein>
<keyword evidence="1" id="KW-0732">Signal</keyword>
<proteinExistence type="predicted"/>
<organism evidence="2 3">
    <name type="scientific">Candidatus Ignatzschineria merdigallinarum</name>
    <dbReference type="NCBI Taxonomy" id="2838621"/>
    <lineage>
        <taxon>Bacteria</taxon>
        <taxon>Pseudomonadati</taxon>
        <taxon>Pseudomonadota</taxon>
        <taxon>Gammaproteobacteria</taxon>
        <taxon>Cardiobacteriales</taxon>
        <taxon>Ignatzschineriaceae</taxon>
        <taxon>Ignatzschineria</taxon>
    </lineage>
</organism>
<feature type="signal peptide" evidence="1">
    <location>
        <begin position="1"/>
        <end position="20"/>
    </location>
</feature>
<evidence type="ECO:0000313" key="2">
    <source>
        <dbReference type="EMBL" id="HIW07250.1"/>
    </source>
</evidence>
<evidence type="ECO:0000313" key="3">
    <source>
        <dbReference type="Proteomes" id="UP000823934"/>
    </source>
</evidence>
<dbReference type="AlphaFoldDB" id="A0A9D1TV14"/>
<evidence type="ECO:0000256" key="1">
    <source>
        <dbReference type="SAM" id="SignalP"/>
    </source>
</evidence>
<dbReference type="Proteomes" id="UP000823934">
    <property type="component" value="Unassembled WGS sequence"/>
</dbReference>
<gene>
    <name evidence="2" type="ORF">H9889_08020</name>
</gene>
<feature type="chain" id="PRO_5039544749" description="DUF3108 domain-containing protein" evidence="1">
    <location>
        <begin position="21"/>
        <end position="217"/>
    </location>
</feature>